<comment type="caution">
    <text evidence="1">The sequence shown here is derived from an EMBL/GenBank/DDBJ whole genome shotgun (WGS) entry which is preliminary data.</text>
</comment>
<proteinExistence type="predicted"/>
<dbReference type="AlphaFoldDB" id="X8CJV6"/>
<gene>
    <name evidence="1" type="ORF">I553_8704</name>
</gene>
<protein>
    <submittedName>
        <fullName evidence="1">Uncharacterized protein</fullName>
    </submittedName>
</protein>
<organism evidence="1">
    <name type="scientific">Mycobacterium xenopi 4042</name>
    <dbReference type="NCBI Taxonomy" id="1299334"/>
    <lineage>
        <taxon>Bacteria</taxon>
        <taxon>Bacillati</taxon>
        <taxon>Actinomycetota</taxon>
        <taxon>Actinomycetes</taxon>
        <taxon>Mycobacteriales</taxon>
        <taxon>Mycobacteriaceae</taxon>
        <taxon>Mycobacterium</taxon>
    </lineage>
</organism>
<name>X8CJV6_MYCXE</name>
<evidence type="ECO:0000313" key="1">
    <source>
        <dbReference type="EMBL" id="EUA56652.1"/>
    </source>
</evidence>
<sequence length="37" mass="4088">MVTSDENRDTKVATYLSRCHCSLSAQGKAGDWRLSAE</sequence>
<reference evidence="1" key="1">
    <citation type="submission" date="2014-01" db="EMBL/GenBank/DDBJ databases">
        <authorList>
            <person name="Brown-Elliot B."/>
            <person name="Wallace R."/>
            <person name="Lenaerts A."/>
            <person name="Ordway D."/>
            <person name="DeGroote M.A."/>
            <person name="Parker T."/>
            <person name="Sizemore C."/>
            <person name="Tallon L.J."/>
            <person name="Sadzewicz L.K."/>
            <person name="Sengamalay N."/>
            <person name="Fraser C.M."/>
            <person name="Hine E."/>
            <person name="Shefchek K.A."/>
            <person name="Das S.P."/>
            <person name="Tettelin H."/>
        </authorList>
    </citation>
    <scope>NUCLEOTIDE SEQUENCE [LARGE SCALE GENOMIC DNA]</scope>
    <source>
        <strain evidence="1">4042</strain>
    </source>
</reference>
<dbReference type="EMBL" id="JAOB01000029">
    <property type="protein sequence ID" value="EUA56652.1"/>
    <property type="molecule type" value="Genomic_DNA"/>
</dbReference>
<accession>X8CJV6</accession>